<evidence type="ECO:0000313" key="1">
    <source>
        <dbReference type="EMBL" id="QSX08500.1"/>
    </source>
</evidence>
<dbReference type="RefSeq" id="WP_207299841.1">
    <property type="nucleotide sequence ID" value="NZ_CP071444.1"/>
</dbReference>
<name>A0A975AIG4_9FIRM</name>
<gene>
    <name evidence="1" type="ORF">J0B03_12080</name>
</gene>
<protein>
    <submittedName>
        <fullName evidence="1">OsmC family protein</fullName>
    </submittedName>
</protein>
<sequence length="132" mass="14549">MNIQIKWTGKQNFEGIAADGQTVSISPNKDQEGTITPPDLLLMSLGSCTGLFLLPAAKAMNVSMEDFEITVKGVKAETPPKLFDKIKIHVAFKGNMSEDQAEEILKRSHEKCFVLTSLNPNIEIESTIEVKQ</sequence>
<keyword evidence="2" id="KW-1185">Reference proteome</keyword>
<dbReference type="InterPro" id="IPR015946">
    <property type="entry name" value="KH_dom-like_a/b"/>
</dbReference>
<dbReference type="PANTHER" id="PTHR34352">
    <property type="entry name" value="PROTEIN YHFA"/>
    <property type="match status" value="1"/>
</dbReference>
<reference evidence="1" key="1">
    <citation type="submission" date="2021-03" db="EMBL/GenBank/DDBJ databases">
        <title>Alkalibacter marinus sp. nov., isolated from tidal flat sediment.</title>
        <authorList>
            <person name="Namirimu T."/>
            <person name="Yang J.-A."/>
            <person name="Yang S.-H."/>
            <person name="Kim Y.-J."/>
            <person name="Kwon K.K."/>
        </authorList>
    </citation>
    <scope>NUCLEOTIDE SEQUENCE</scope>
    <source>
        <strain evidence="1">ES005</strain>
    </source>
</reference>
<dbReference type="PANTHER" id="PTHR34352:SF1">
    <property type="entry name" value="PROTEIN YHFA"/>
    <property type="match status" value="1"/>
</dbReference>
<dbReference type="InterPro" id="IPR003718">
    <property type="entry name" value="OsmC/Ohr_fam"/>
</dbReference>
<dbReference type="InterPro" id="IPR036102">
    <property type="entry name" value="OsmC/Ohrsf"/>
</dbReference>
<dbReference type="EMBL" id="CP071444">
    <property type="protein sequence ID" value="QSX08500.1"/>
    <property type="molecule type" value="Genomic_DNA"/>
</dbReference>
<dbReference type="SUPFAM" id="SSF82784">
    <property type="entry name" value="OsmC-like"/>
    <property type="match status" value="1"/>
</dbReference>
<dbReference type="Pfam" id="PF02566">
    <property type="entry name" value="OsmC"/>
    <property type="match status" value="1"/>
</dbReference>
<proteinExistence type="predicted"/>
<dbReference type="AlphaFoldDB" id="A0A975AIG4"/>
<dbReference type="Proteomes" id="UP000663499">
    <property type="component" value="Chromosome"/>
</dbReference>
<accession>A0A975AIG4</accession>
<dbReference type="KEGG" id="alka:J0B03_12080"/>
<evidence type="ECO:0000313" key="2">
    <source>
        <dbReference type="Proteomes" id="UP000663499"/>
    </source>
</evidence>
<organism evidence="1 2">
    <name type="scientific">Alkalibacter rhizosphaerae</name>
    <dbReference type="NCBI Taxonomy" id="2815577"/>
    <lineage>
        <taxon>Bacteria</taxon>
        <taxon>Bacillati</taxon>
        <taxon>Bacillota</taxon>
        <taxon>Clostridia</taxon>
        <taxon>Eubacteriales</taxon>
        <taxon>Eubacteriaceae</taxon>
        <taxon>Alkalibacter</taxon>
    </lineage>
</organism>
<dbReference type="Gene3D" id="3.30.300.20">
    <property type="match status" value="1"/>
</dbReference>